<organism evidence="8">
    <name type="scientific">Cyberlindnera fabianii</name>
    <name type="common">Yeast</name>
    <name type="synonym">Hansenula fabianii</name>
    <dbReference type="NCBI Taxonomy" id="36022"/>
    <lineage>
        <taxon>Eukaryota</taxon>
        <taxon>Fungi</taxon>
        <taxon>Dikarya</taxon>
        <taxon>Ascomycota</taxon>
        <taxon>Saccharomycotina</taxon>
        <taxon>Saccharomycetes</taxon>
        <taxon>Phaffomycetales</taxon>
        <taxon>Phaffomycetaceae</taxon>
        <taxon>Cyberlindnera</taxon>
    </lineage>
</organism>
<evidence type="ECO:0000256" key="4">
    <source>
        <dbReference type="ARBA" id="ARBA00023136"/>
    </source>
</evidence>
<keyword evidence="4 6" id="KW-0472">Membrane</keyword>
<dbReference type="GO" id="GO:0043495">
    <property type="term" value="F:protein-membrane adaptor activity"/>
    <property type="evidence" value="ECO:0007669"/>
    <property type="project" value="TreeGrafter"/>
</dbReference>
<name>A0A061BCY7_CYBFA</name>
<dbReference type="AlphaFoldDB" id="A0A061BCY7"/>
<dbReference type="Gene3D" id="2.60.120.260">
    <property type="entry name" value="Galactose-binding domain-like"/>
    <property type="match status" value="1"/>
</dbReference>
<dbReference type="PROSITE" id="PS51469">
    <property type="entry name" value="SUN"/>
    <property type="match status" value="1"/>
</dbReference>
<dbReference type="EMBL" id="LK052923">
    <property type="protein sequence ID" value="CDR47822.1"/>
    <property type="molecule type" value="Genomic_DNA"/>
</dbReference>
<dbReference type="PANTHER" id="PTHR12911">
    <property type="entry name" value="SAD1/UNC-84-LIKE PROTEIN-RELATED"/>
    <property type="match status" value="1"/>
</dbReference>
<evidence type="ECO:0000256" key="6">
    <source>
        <dbReference type="SAM" id="Phobius"/>
    </source>
</evidence>
<dbReference type="InterPro" id="IPR012919">
    <property type="entry name" value="SUN_dom"/>
</dbReference>
<comment type="subcellular location">
    <subcellularLocation>
        <location evidence="1">Membrane</location>
    </subcellularLocation>
</comment>
<accession>A0A061BCY7</accession>
<dbReference type="InterPro" id="IPR045119">
    <property type="entry name" value="SUN1-5"/>
</dbReference>
<dbReference type="VEuPathDB" id="FungiDB:BON22_4963"/>
<keyword evidence="2 6" id="KW-0812">Transmembrane</keyword>
<keyword evidence="3 6" id="KW-1133">Transmembrane helix</keyword>
<feature type="transmembrane region" description="Helical" evidence="6">
    <location>
        <begin position="148"/>
        <end position="168"/>
    </location>
</feature>
<feature type="region of interest" description="Disordered" evidence="5">
    <location>
        <begin position="34"/>
        <end position="60"/>
    </location>
</feature>
<evidence type="ECO:0000256" key="5">
    <source>
        <dbReference type="SAM" id="MobiDB-lite"/>
    </source>
</evidence>
<reference evidence="8" key="1">
    <citation type="journal article" date="2014" name="Genome Announc.">
        <title>Genome sequence of the yeast Cyberlindnera fabianii (Hansenula fabianii).</title>
        <authorList>
            <person name="Freel K.C."/>
            <person name="Sarilar V."/>
            <person name="Neuveglise C."/>
            <person name="Devillers H."/>
            <person name="Friedrich A."/>
            <person name="Schacherer J."/>
        </authorList>
    </citation>
    <scope>NUCLEOTIDE SEQUENCE</scope>
    <source>
        <strain evidence="8">YJS4271</strain>
    </source>
</reference>
<dbReference type="PhylomeDB" id="A0A061BCY7"/>
<protein>
    <submittedName>
        <fullName evidence="8">CYFA0S38e00254g1_1</fullName>
    </submittedName>
</protein>
<evidence type="ECO:0000313" key="8">
    <source>
        <dbReference type="EMBL" id="CDR47822.1"/>
    </source>
</evidence>
<gene>
    <name evidence="8" type="ORF">CYFA0S_38e00254g</name>
</gene>
<evidence type="ECO:0000256" key="1">
    <source>
        <dbReference type="ARBA" id="ARBA00004370"/>
    </source>
</evidence>
<dbReference type="Pfam" id="PF07738">
    <property type="entry name" value="Sad1_UNC"/>
    <property type="match status" value="1"/>
</dbReference>
<dbReference type="OrthoDB" id="4065610at2759"/>
<evidence type="ECO:0000259" key="7">
    <source>
        <dbReference type="PROSITE" id="PS51469"/>
    </source>
</evidence>
<proteinExistence type="predicted"/>
<evidence type="ECO:0000256" key="3">
    <source>
        <dbReference type="ARBA" id="ARBA00022989"/>
    </source>
</evidence>
<feature type="compositionally biased region" description="Acidic residues" evidence="5">
    <location>
        <begin position="34"/>
        <end position="49"/>
    </location>
</feature>
<dbReference type="GO" id="GO:0034993">
    <property type="term" value="C:meiotic nuclear membrane microtubule tethering complex"/>
    <property type="evidence" value="ECO:0007669"/>
    <property type="project" value="TreeGrafter"/>
</dbReference>
<sequence>MSTRLSIDAHILNDRYAQFKSKAARSASLFDVEDALDDDDDDEDDDEIITEGSSGSDSRVNYKETLFDGIYGDDQYEEEDPDYEDQLENVRDAFVKDVDQIDDDDDDFYPDKFDEDISQELYDLAEGENVGETLLKNVFRILHRIKSYWRLIGVISIMALVILTIPYLSIGIQQSSSQIIPNVKSLSDISRSIQNLQWQINDINTKNKGKIHELRSYVDHKFEEVASKFGSVDKRLDQLQRSNEQLIQRLNSLKLDSVGIDEKKIPVVLDENNNVQLLPEFQRYLQQYIQSVLEDNNKTDTQFKIDYQKFVEDYINEIVSDKIGFMSKEDILHLISSQFQDNRRKLINEIKQLTQSSRPAPNDIPTKLIPSLDKKRSKINYAQASNGARIINYLTSATFKPKTKNSLLGWIKHESTHTQQDIEDEQTITPNSPFIVLTNHEGFWKSSERDATIGIKFLEPIFINNWSYNHPRVLNSALLTSCPMAYEVFVQCDNDEMVKSELRDQRWKYTGDTTLQRGRYVKVMECEYDVNGDEIQHCDVPDVVKTSLTRSVVIRIRGNYGNEFFTSAYKWIVNGLTRFDLASVDKLLGNSEIGESLKRNFRVSTSDETVKSFGDDVVV</sequence>
<dbReference type="PANTHER" id="PTHR12911:SF8">
    <property type="entry name" value="KLAROID PROTEIN-RELATED"/>
    <property type="match status" value="1"/>
</dbReference>
<feature type="domain" description="SUN" evidence="7">
    <location>
        <begin position="387"/>
        <end position="578"/>
    </location>
</feature>
<evidence type="ECO:0000256" key="2">
    <source>
        <dbReference type="ARBA" id="ARBA00022692"/>
    </source>
</evidence>